<reference evidence="1 2" key="1">
    <citation type="submission" date="2009-07" db="EMBL/GenBank/DDBJ databases">
        <authorList>
            <person name="Madupu R."/>
            <person name="Sebastian Y."/>
            <person name="Durkin A.S."/>
            <person name="Torralba M."/>
            <person name="Methe B."/>
            <person name="Sutton G.G."/>
            <person name="Strausberg R.L."/>
            <person name="Nelson K.E."/>
        </authorList>
    </citation>
    <scope>NUCLEOTIDE SEQUENCE [LARGE SCALE GENOMIC DNA]</scope>
    <source>
        <strain evidence="1 2">RM3277</strain>
    </source>
</reference>
<dbReference type="EMBL" id="ACVQ01000033">
    <property type="protein sequence ID" value="EET78553.1"/>
    <property type="molecule type" value="Genomic_DNA"/>
</dbReference>
<protein>
    <submittedName>
        <fullName evidence="1">Uncharacterized protein</fullName>
    </submittedName>
</protein>
<evidence type="ECO:0000313" key="2">
    <source>
        <dbReference type="Proteomes" id="UP000003107"/>
    </source>
</evidence>
<dbReference type="AlphaFoldDB" id="C6RIX2"/>
<keyword evidence="2" id="KW-1185">Reference proteome</keyword>
<dbReference type="Proteomes" id="UP000003107">
    <property type="component" value="Unassembled WGS sequence"/>
</dbReference>
<proteinExistence type="predicted"/>
<organism evidence="1 2">
    <name type="scientific">Campylobacter showae RM3277</name>
    <dbReference type="NCBI Taxonomy" id="553219"/>
    <lineage>
        <taxon>Bacteria</taxon>
        <taxon>Pseudomonadati</taxon>
        <taxon>Campylobacterota</taxon>
        <taxon>Epsilonproteobacteria</taxon>
        <taxon>Campylobacterales</taxon>
        <taxon>Campylobacteraceae</taxon>
        <taxon>Campylobacter</taxon>
    </lineage>
</organism>
<sequence>MHPPSRKAHKSGRKIFAFLISFDFCARFYPKVRRKSIFWVCG</sequence>
<comment type="caution">
    <text evidence="1">The sequence shown here is derived from an EMBL/GenBank/DDBJ whole genome shotgun (WGS) entry which is preliminary data.</text>
</comment>
<evidence type="ECO:0000313" key="1">
    <source>
        <dbReference type="EMBL" id="EET78553.1"/>
    </source>
</evidence>
<gene>
    <name evidence="1" type="ORF">CAMSH0001_0068</name>
</gene>
<name>C6RIX2_9BACT</name>
<dbReference type="STRING" id="553219.CAMSH0001_0068"/>
<accession>C6RIX2</accession>